<dbReference type="InterPro" id="IPR015915">
    <property type="entry name" value="Kelch-typ_b-propeller"/>
</dbReference>
<keyword evidence="1" id="KW-0880">Kelch repeat</keyword>
<dbReference type="PANTHER" id="PTHR46093">
    <property type="entry name" value="ACYL-COA-BINDING DOMAIN-CONTAINING PROTEIN 5"/>
    <property type="match status" value="1"/>
</dbReference>
<protein>
    <submittedName>
        <fullName evidence="4">Uncharacterized protein</fullName>
    </submittedName>
</protein>
<dbReference type="PANTHER" id="PTHR46093:SF18">
    <property type="entry name" value="FIBRONECTIN TYPE-III DOMAIN-CONTAINING PROTEIN"/>
    <property type="match status" value="1"/>
</dbReference>
<evidence type="ECO:0000256" key="3">
    <source>
        <dbReference type="SAM" id="MobiDB-lite"/>
    </source>
</evidence>
<evidence type="ECO:0000313" key="5">
    <source>
        <dbReference type="EMBL" id="CAH0365541.1"/>
    </source>
</evidence>
<name>A0A7S3ZNR6_9STRA</name>
<dbReference type="SUPFAM" id="SSF117281">
    <property type="entry name" value="Kelch motif"/>
    <property type="match status" value="1"/>
</dbReference>
<evidence type="ECO:0000313" key="6">
    <source>
        <dbReference type="Proteomes" id="UP000789595"/>
    </source>
</evidence>
<proteinExistence type="predicted"/>
<evidence type="ECO:0000313" key="4">
    <source>
        <dbReference type="EMBL" id="CAE0689099.1"/>
    </source>
</evidence>
<keyword evidence="6" id="KW-1185">Reference proteome</keyword>
<reference evidence="5" key="2">
    <citation type="submission" date="2021-11" db="EMBL/GenBank/DDBJ databases">
        <authorList>
            <consortium name="Genoscope - CEA"/>
            <person name="William W."/>
        </authorList>
    </citation>
    <scope>NUCLEOTIDE SEQUENCE</scope>
</reference>
<dbReference type="EMBL" id="CAKKNE010000001">
    <property type="protein sequence ID" value="CAH0365541.1"/>
    <property type="molecule type" value="Genomic_DNA"/>
</dbReference>
<dbReference type="Gene3D" id="2.120.10.80">
    <property type="entry name" value="Kelch-type beta propeller"/>
    <property type="match status" value="2"/>
</dbReference>
<dbReference type="Proteomes" id="UP000789595">
    <property type="component" value="Unassembled WGS sequence"/>
</dbReference>
<dbReference type="Pfam" id="PF24681">
    <property type="entry name" value="Kelch_KLHDC2_KLHL20_DRC7"/>
    <property type="match status" value="1"/>
</dbReference>
<evidence type="ECO:0000256" key="2">
    <source>
        <dbReference type="ARBA" id="ARBA00022737"/>
    </source>
</evidence>
<organism evidence="4">
    <name type="scientific">Pelagomonas calceolata</name>
    <dbReference type="NCBI Taxonomy" id="35677"/>
    <lineage>
        <taxon>Eukaryota</taxon>
        <taxon>Sar</taxon>
        <taxon>Stramenopiles</taxon>
        <taxon>Ochrophyta</taxon>
        <taxon>Pelagophyceae</taxon>
        <taxon>Pelagomonadales</taxon>
        <taxon>Pelagomonadaceae</taxon>
        <taxon>Pelagomonas</taxon>
    </lineage>
</organism>
<reference evidence="4" key="1">
    <citation type="submission" date="2021-01" db="EMBL/GenBank/DDBJ databases">
        <authorList>
            <person name="Corre E."/>
            <person name="Pelletier E."/>
            <person name="Niang G."/>
            <person name="Scheremetjew M."/>
            <person name="Finn R."/>
            <person name="Kale V."/>
            <person name="Holt S."/>
            <person name="Cochrane G."/>
            <person name="Meng A."/>
            <person name="Brown T."/>
            <person name="Cohen L."/>
        </authorList>
    </citation>
    <scope>NUCLEOTIDE SEQUENCE</scope>
    <source>
        <strain evidence="4">CCMP1756</strain>
    </source>
</reference>
<accession>A0A7S3ZNR6</accession>
<dbReference type="AlphaFoldDB" id="A0A7S3ZNR6"/>
<evidence type="ECO:0000256" key="1">
    <source>
        <dbReference type="ARBA" id="ARBA00022441"/>
    </source>
</evidence>
<sequence length="466" mass="49584">MALFDAPSPGLGDEDATVPQKATTPLSDPDLVGRVLDYGDDAALSKAATVAKPFARAAAYAQKHRLLGVVPPGLREDAARALLPQKCAAARRRARAGRFARIDLGGDRPTKRFGHSAVAYSGGLWVFGGRDGARYHSDVWRFDVTTTAWRLVDVAGPAPRRAHTATLLGDAMVVVGGGDGRGALGDVWRLALNNEVKWTKVCDGFSSTNSDRPWRAWGHSAVGLEGRDDVIVIFGGASNSGQVFRATNDVELLQITDEKGVRALVHAAEGQPPPAVYRHSCTPLGGDRFLVAGGYTFAPSISSEELDGGRGISLTYCTERAYELRIVRGTVRWAELSFAGPAPFPPRGGHAACRVAHDTVFVCGGGVMTAWLPEDVDRPREEDVDSCYVLTRTDETAWRCEAACCRMPHACGGHTACVGVVGVDVGVVVFGGRAYDNTADAHAGRDDMSVFSFLDEDVGGFSNLSL</sequence>
<gene>
    <name evidence="4" type="ORF">PCAL00307_LOCUS4533</name>
    <name evidence="5" type="ORF">PECAL_1P19860</name>
</gene>
<dbReference type="EMBL" id="HBIW01005501">
    <property type="protein sequence ID" value="CAE0689099.1"/>
    <property type="molecule type" value="Transcribed_RNA"/>
</dbReference>
<feature type="region of interest" description="Disordered" evidence="3">
    <location>
        <begin position="1"/>
        <end position="26"/>
    </location>
</feature>
<keyword evidence="2" id="KW-0677">Repeat</keyword>
<dbReference type="OrthoDB" id="45365at2759"/>